<feature type="region of interest" description="Disordered" evidence="1">
    <location>
        <begin position="235"/>
        <end position="274"/>
    </location>
</feature>
<keyword evidence="2" id="KW-1185">Reference proteome</keyword>
<dbReference type="RefSeq" id="XP_006813650.1">
    <property type="nucleotide sequence ID" value="XM_006813587.1"/>
</dbReference>
<evidence type="ECO:0000313" key="3">
    <source>
        <dbReference type="RefSeq" id="XP_006813650.1"/>
    </source>
</evidence>
<gene>
    <name evidence="3" type="primary">LOC102802464</name>
</gene>
<proteinExistence type="predicted"/>
<sequence>MRALLKNKTVLWDQCVANIWIGLLNSDSHKGEIMSSSVCTRNAIPDALRYHLSQLYSAKFMVSSYQLLPFLSVMNEIKNEYAENPDVFRHLIGLLYQIDTDTPEGMLKYPVIKKRIRYLLKEQTILADNLMYIIYQTFDLKTGVFAFKPLNNGLDQNQRKRNLEETLETSKRSKQQKRQVSFYNYCKPAVSAYMAAYGVPSKFTESMKTQSPKEPENQHSDSNLASLLQSESKHLLKKPEFSKSRQLYDKIPSSPHMSAEHTSSETSCSGSLDSVSVTMNTRRLKEKQKELLQKLNTLQQKAFTSDNVSELEYMAVDDEGKNLTSDSEDNQDNEECRKRTPNVSRSDHEDEPSSGDDSYTTSSMEPCVMLEKLNLDMGEATRALSNGSRTALCDGKPVSSQFKMNSAFPYSQRVIISNGEIENSDIPQSDDESSSNDAKSSDNSYSMYGVMEAAPLACLRRVPTIFNYSSTNDSIVQSVEKTNSSEESLYLTNTLSDSEYNNLIVQGGGTSDHSIDESLISESDTRIDTILSKQPPLESYFEKLIRNALPPTPVLEEPIRPPCKPKSAVRRGRPRRNPKTK</sequence>
<name>A0ABM0M0V9_SACKO</name>
<feature type="region of interest" description="Disordered" evidence="1">
    <location>
        <begin position="420"/>
        <end position="442"/>
    </location>
</feature>
<dbReference type="Proteomes" id="UP000694865">
    <property type="component" value="Unplaced"/>
</dbReference>
<feature type="compositionally biased region" description="Basic and acidic residues" evidence="1">
    <location>
        <begin position="235"/>
        <end position="248"/>
    </location>
</feature>
<dbReference type="GeneID" id="102802464"/>
<feature type="region of interest" description="Disordered" evidence="1">
    <location>
        <begin position="321"/>
        <end position="362"/>
    </location>
</feature>
<accession>A0ABM0M0V9</accession>
<feature type="compositionally biased region" description="Basic residues" evidence="1">
    <location>
        <begin position="567"/>
        <end position="581"/>
    </location>
</feature>
<organism evidence="2 3">
    <name type="scientific">Saccoglossus kowalevskii</name>
    <name type="common">Acorn worm</name>
    <dbReference type="NCBI Taxonomy" id="10224"/>
    <lineage>
        <taxon>Eukaryota</taxon>
        <taxon>Metazoa</taxon>
        <taxon>Hemichordata</taxon>
        <taxon>Enteropneusta</taxon>
        <taxon>Harrimaniidae</taxon>
        <taxon>Saccoglossus</taxon>
    </lineage>
</organism>
<reference evidence="3" key="1">
    <citation type="submission" date="2025-08" db="UniProtKB">
        <authorList>
            <consortium name="RefSeq"/>
        </authorList>
    </citation>
    <scope>IDENTIFICATION</scope>
    <source>
        <tissue evidence="3">Testes</tissue>
    </source>
</reference>
<feature type="compositionally biased region" description="Polar residues" evidence="1">
    <location>
        <begin position="264"/>
        <end position="274"/>
    </location>
</feature>
<evidence type="ECO:0000256" key="1">
    <source>
        <dbReference type="SAM" id="MobiDB-lite"/>
    </source>
</evidence>
<evidence type="ECO:0000313" key="2">
    <source>
        <dbReference type="Proteomes" id="UP000694865"/>
    </source>
</evidence>
<feature type="region of interest" description="Disordered" evidence="1">
    <location>
        <begin position="551"/>
        <end position="581"/>
    </location>
</feature>
<protein>
    <submittedName>
        <fullName evidence="3">Dentin sialophosphoprotein-like</fullName>
    </submittedName>
</protein>